<protein>
    <submittedName>
        <fullName evidence="2">Uncharacterized protein</fullName>
    </submittedName>
</protein>
<evidence type="ECO:0000256" key="1">
    <source>
        <dbReference type="SAM" id="MobiDB-lite"/>
    </source>
</evidence>
<proteinExistence type="predicted"/>
<dbReference type="EMBL" id="CADCXV010001305">
    <property type="protein sequence ID" value="CAB0043325.1"/>
    <property type="molecule type" value="Genomic_DNA"/>
</dbReference>
<gene>
    <name evidence="2" type="ORF">TBRA_LOCUS14913</name>
</gene>
<feature type="non-terminal residue" evidence="2">
    <location>
        <position position="1"/>
    </location>
</feature>
<dbReference type="Proteomes" id="UP000479190">
    <property type="component" value="Unassembled WGS sequence"/>
</dbReference>
<feature type="region of interest" description="Disordered" evidence="1">
    <location>
        <begin position="381"/>
        <end position="406"/>
    </location>
</feature>
<evidence type="ECO:0000313" key="3">
    <source>
        <dbReference type="Proteomes" id="UP000479190"/>
    </source>
</evidence>
<evidence type="ECO:0000313" key="2">
    <source>
        <dbReference type="EMBL" id="CAB0043325.1"/>
    </source>
</evidence>
<name>A0A6H5J163_9HYME</name>
<sequence length="406" mass="46597">KLYLRARLRDKPERGFMLIRPSQCISISSSATGELPPCLLTTLFSFFIISFFFFSPNIHIHPYFYCGERRVNGTAATASTQSYNTHQITRGTQRPVCLYAGTIDTSERRRRRPRRGLKVATAAAARDRAGEEILETNDGTQKHSKRHATFVGGIDQVLESSPPMTTRPILLLHARPICTPTMIYNVHARLIEIIFVAVTVRLFAIRADTFAPDTGCVHQRAAHVAMLECIISSIGSAYALQVDGALQTARESDQTSFDSPYYKPLRYYYHWSLLYTHLKHKTTKSLISHKRSARKVTEKNKEKKKSYCWPYRSRIEYAYNISCEEIVATELDTRSMSIYKSLRFEQRLVGRISSEENRREREKQKNEMRKFARQKCVCAREPKSEDQSQGVRSANARSRGTLRVHV</sequence>
<feature type="compositionally biased region" description="Polar residues" evidence="1">
    <location>
        <begin position="387"/>
        <end position="398"/>
    </location>
</feature>
<accession>A0A6H5J163</accession>
<organism evidence="2 3">
    <name type="scientific">Trichogramma brassicae</name>
    <dbReference type="NCBI Taxonomy" id="86971"/>
    <lineage>
        <taxon>Eukaryota</taxon>
        <taxon>Metazoa</taxon>
        <taxon>Ecdysozoa</taxon>
        <taxon>Arthropoda</taxon>
        <taxon>Hexapoda</taxon>
        <taxon>Insecta</taxon>
        <taxon>Pterygota</taxon>
        <taxon>Neoptera</taxon>
        <taxon>Endopterygota</taxon>
        <taxon>Hymenoptera</taxon>
        <taxon>Apocrita</taxon>
        <taxon>Proctotrupomorpha</taxon>
        <taxon>Chalcidoidea</taxon>
        <taxon>Trichogrammatidae</taxon>
        <taxon>Trichogramma</taxon>
    </lineage>
</organism>
<reference evidence="2 3" key="1">
    <citation type="submission" date="2020-02" db="EMBL/GenBank/DDBJ databases">
        <authorList>
            <person name="Ferguson B K."/>
        </authorList>
    </citation>
    <scope>NUCLEOTIDE SEQUENCE [LARGE SCALE GENOMIC DNA]</scope>
</reference>
<dbReference type="AlphaFoldDB" id="A0A6H5J163"/>
<keyword evidence="3" id="KW-1185">Reference proteome</keyword>